<accession>W7TPB6</accession>
<reference evidence="2 3" key="1">
    <citation type="journal article" date="2014" name="Mol. Plant">
        <title>Chromosome Scale Genome Assembly and Transcriptome Profiling of Nannochloropsis gaditana in Nitrogen Depletion.</title>
        <authorList>
            <person name="Corteggiani Carpinelli E."/>
            <person name="Telatin A."/>
            <person name="Vitulo N."/>
            <person name="Forcato C."/>
            <person name="D'Angelo M."/>
            <person name="Schiavon R."/>
            <person name="Vezzi A."/>
            <person name="Giacometti G.M."/>
            <person name="Morosinotto T."/>
            <person name="Valle G."/>
        </authorList>
    </citation>
    <scope>NUCLEOTIDE SEQUENCE [LARGE SCALE GENOMIC DNA]</scope>
    <source>
        <strain evidence="2 3">B-31</strain>
    </source>
</reference>
<evidence type="ECO:0000313" key="3">
    <source>
        <dbReference type="Proteomes" id="UP000019335"/>
    </source>
</evidence>
<feature type="region of interest" description="Disordered" evidence="1">
    <location>
        <begin position="62"/>
        <end position="86"/>
    </location>
</feature>
<dbReference type="Proteomes" id="UP000019335">
    <property type="component" value="Chromosome 11"/>
</dbReference>
<name>W7TPB6_9STRA</name>
<evidence type="ECO:0000313" key="2">
    <source>
        <dbReference type="EMBL" id="EWM25358.1"/>
    </source>
</evidence>
<gene>
    <name evidence="2" type="ORF">Naga_100005g41</name>
</gene>
<organism evidence="2 3">
    <name type="scientific">Nannochloropsis gaditana</name>
    <dbReference type="NCBI Taxonomy" id="72520"/>
    <lineage>
        <taxon>Eukaryota</taxon>
        <taxon>Sar</taxon>
        <taxon>Stramenopiles</taxon>
        <taxon>Ochrophyta</taxon>
        <taxon>Eustigmatophyceae</taxon>
        <taxon>Eustigmatales</taxon>
        <taxon>Monodopsidaceae</taxon>
        <taxon>Nannochloropsis</taxon>
    </lineage>
</organism>
<comment type="caution">
    <text evidence="2">The sequence shown here is derived from an EMBL/GenBank/DDBJ whole genome shotgun (WGS) entry which is preliminary data.</text>
</comment>
<sequence length="86" mass="9589">MGREGGNSASSCPRPALLTLVLSQDPESFQHLRSRAPPVIPTKIALLLWTIYMMRMRMEQTRDGLTSTGHERGTESCRQSSGQMQL</sequence>
<keyword evidence="3" id="KW-1185">Reference proteome</keyword>
<proteinExistence type="predicted"/>
<feature type="compositionally biased region" description="Polar residues" evidence="1">
    <location>
        <begin position="76"/>
        <end position="86"/>
    </location>
</feature>
<dbReference type="EMBL" id="AZIL01000936">
    <property type="protein sequence ID" value="EWM25358.1"/>
    <property type="molecule type" value="Genomic_DNA"/>
</dbReference>
<evidence type="ECO:0000256" key="1">
    <source>
        <dbReference type="SAM" id="MobiDB-lite"/>
    </source>
</evidence>
<protein>
    <submittedName>
        <fullName evidence="2">Uncharacterized protein</fullName>
    </submittedName>
</protein>
<dbReference type="AlphaFoldDB" id="W7TPB6"/>